<evidence type="ECO:0000256" key="5">
    <source>
        <dbReference type="ARBA" id="ARBA00023180"/>
    </source>
</evidence>
<dbReference type="RefSeq" id="XP_032322973.1">
    <property type="nucleotide sequence ID" value="XM_032467082.1"/>
</dbReference>
<feature type="disulfide bond" evidence="6">
    <location>
        <begin position="505"/>
        <end position="532"/>
    </location>
</feature>
<keyword evidence="8" id="KW-1185">Reference proteome</keyword>
<reference evidence="9 10" key="1">
    <citation type="submission" date="2025-04" db="UniProtKB">
        <authorList>
            <consortium name="RefSeq"/>
        </authorList>
    </citation>
    <scope>IDENTIFICATION</scope>
    <source>
        <tissue evidence="9 10">Ear skin</tissue>
    </source>
</reference>
<keyword evidence="3" id="KW-0677">Repeat</keyword>
<keyword evidence="2" id="KW-0732">Signal</keyword>
<feature type="domain" description="Sushi" evidence="7">
    <location>
        <begin position="40"/>
        <end position="102"/>
    </location>
</feature>
<evidence type="ECO:0000313" key="10">
    <source>
        <dbReference type="RefSeq" id="XP_032322973.1"/>
    </source>
</evidence>
<dbReference type="Gene3D" id="2.10.70.10">
    <property type="entry name" value="Complement Module, domain 1"/>
    <property type="match status" value="8"/>
</dbReference>
<dbReference type="Pfam" id="PF00084">
    <property type="entry name" value="Sushi"/>
    <property type="match status" value="8"/>
</dbReference>
<evidence type="ECO:0000256" key="3">
    <source>
        <dbReference type="ARBA" id="ARBA00022737"/>
    </source>
</evidence>
<dbReference type="FunFam" id="2.10.70.10:FF:000014">
    <property type="entry name" value="Membrane cofactor protein"/>
    <property type="match status" value="2"/>
</dbReference>
<dbReference type="CTD" id="722"/>
<dbReference type="Proteomes" id="UP000694856">
    <property type="component" value="Chromosome 23"/>
</dbReference>
<evidence type="ECO:0000256" key="1">
    <source>
        <dbReference type="ARBA" id="ARBA00022659"/>
    </source>
</evidence>
<dbReference type="FunFam" id="2.10.70.10:FF:000055">
    <property type="entry name" value="Complement decay-accelerating factor, GPI-anchored"/>
    <property type="match status" value="1"/>
</dbReference>
<evidence type="ECO:0000313" key="8">
    <source>
        <dbReference type="Proteomes" id="UP000694856"/>
    </source>
</evidence>
<keyword evidence="4 6" id="KW-1015">Disulfide bond</keyword>
<dbReference type="GeneID" id="102512977"/>
<dbReference type="SMART" id="SM00032">
    <property type="entry name" value="CCP"/>
    <property type="match status" value="8"/>
</dbReference>
<dbReference type="CDD" id="cd00033">
    <property type="entry name" value="CCP"/>
    <property type="match status" value="8"/>
</dbReference>
<sequence length="590" mass="65452">MILHRKGAMASWRFSRLWGVSDPALFQVMLIAALLATVLGKCGTPPNLQFASLINQLNETEFETGTFLKYSCRPGYTRTSSRSYGLTCTSSGDWNYKVFCVKRRCGNPGELLNGLVTVKTDYSYGSEIEFSCLKGYVLLGSATSYCEIQDKGVGWSDPLPKCEIIKCEPPPDISHGKHNGGEENYAYGSSVTYHCDPDFSVLGQASISCSVENETIGVWSPSPPTCKKVTCSRPAVTNGKIITGFGPTYTHKQSIVFGCNKGFILKGSSLIYCEEDNNWNPPPPICELNSCIGLPDIPHSTWEGYISYMRAEEKVYEVGTTLRYSCQPGYKPAANEPTTVTCQEDLMWTPSKGCEEVCCPIPDLKDITITHRRPSGFNNGCVYFFGDSVSYTCHGKRTFSARCTGEGTWNPKTPACEPSCDSPPVIAHGRYKLVSAYFSFKDDVVYECDEGYTLVGASKLTCSAAVWSPAVPQCKALCWKPEIEHGMLSVDKDRYTEPESVKVQCDPRYGLVGSESITCSENRTWYPEVPKCEWVYPEGCEQVLVARDLMQCLPNPEEVKLALEVYKLSLEIEILKLQRDKEKKTQESSV</sequence>
<feature type="domain" description="Sushi" evidence="7">
    <location>
        <begin position="165"/>
        <end position="228"/>
    </location>
</feature>
<feature type="disulfide bond" evidence="6">
    <location>
        <begin position="259"/>
        <end position="286"/>
    </location>
</feature>
<dbReference type="Gene3D" id="1.20.5.3730">
    <property type="match status" value="1"/>
</dbReference>
<feature type="domain" description="Sushi" evidence="7">
    <location>
        <begin position="289"/>
        <end position="356"/>
    </location>
</feature>
<proteinExistence type="predicted"/>
<dbReference type="InterPro" id="IPR050350">
    <property type="entry name" value="Compl-Cell_Adhes-Reg"/>
</dbReference>
<dbReference type="InterPro" id="IPR035976">
    <property type="entry name" value="Sushi/SCR/CCP_sf"/>
</dbReference>
<evidence type="ECO:0000256" key="2">
    <source>
        <dbReference type="ARBA" id="ARBA00022729"/>
    </source>
</evidence>
<dbReference type="PANTHER" id="PTHR19325:SF551">
    <property type="entry name" value="ZONA PELLUCIDA SPERM-BINDING PROTEIN 3 RECEPTOR"/>
    <property type="match status" value="1"/>
</dbReference>
<comment type="caution">
    <text evidence="6">Lacks conserved residue(s) required for the propagation of feature annotation.</text>
</comment>
<dbReference type="KEGG" id="cfr:102512977"/>
<evidence type="ECO:0000256" key="6">
    <source>
        <dbReference type="PROSITE-ProRule" id="PRU00302"/>
    </source>
</evidence>
<evidence type="ECO:0000256" key="4">
    <source>
        <dbReference type="ARBA" id="ARBA00023157"/>
    </source>
</evidence>
<dbReference type="RefSeq" id="XP_014422033.1">
    <property type="nucleotide sequence ID" value="XM_014566547.2"/>
</dbReference>
<evidence type="ECO:0000259" key="7">
    <source>
        <dbReference type="PROSITE" id="PS50923"/>
    </source>
</evidence>
<keyword evidence="1 6" id="KW-0768">Sushi</keyword>
<protein>
    <submittedName>
        <fullName evidence="9 10">C4b-binding protein alpha chain</fullName>
    </submittedName>
</protein>
<name>A0A8B8RYF2_CAMFR</name>
<feature type="domain" description="Sushi" evidence="7">
    <location>
        <begin position="229"/>
        <end position="288"/>
    </location>
</feature>
<dbReference type="AlphaFoldDB" id="A0A8B8RYF2"/>
<dbReference type="SUPFAM" id="SSF57535">
    <property type="entry name" value="Complement control module/SCR domain"/>
    <property type="match status" value="8"/>
</dbReference>
<feature type="domain" description="Sushi" evidence="7">
    <location>
        <begin position="103"/>
        <end position="164"/>
    </location>
</feature>
<evidence type="ECO:0000313" key="9">
    <source>
        <dbReference type="RefSeq" id="XP_014422033.1"/>
    </source>
</evidence>
<dbReference type="InterPro" id="IPR040514">
    <property type="entry name" value="C4bp_oligo"/>
</dbReference>
<feature type="domain" description="Sushi" evidence="7">
    <location>
        <begin position="477"/>
        <end position="534"/>
    </location>
</feature>
<feature type="domain" description="Sushi" evidence="7">
    <location>
        <begin position="418"/>
        <end position="476"/>
    </location>
</feature>
<gene>
    <name evidence="9 10" type="primary">C4BPA</name>
</gene>
<dbReference type="PANTHER" id="PTHR19325">
    <property type="entry name" value="COMPLEMENT COMPONENT-RELATED SUSHI DOMAIN-CONTAINING"/>
    <property type="match status" value="1"/>
</dbReference>
<keyword evidence="5" id="KW-0325">Glycoprotein</keyword>
<dbReference type="PROSITE" id="PS50923">
    <property type="entry name" value="SUSHI"/>
    <property type="match status" value="7"/>
</dbReference>
<organism evidence="8 10">
    <name type="scientific">Camelus ferus</name>
    <name type="common">Wild bactrian camel</name>
    <name type="synonym">Camelus bactrianus ferus</name>
    <dbReference type="NCBI Taxonomy" id="419612"/>
    <lineage>
        <taxon>Eukaryota</taxon>
        <taxon>Metazoa</taxon>
        <taxon>Chordata</taxon>
        <taxon>Craniata</taxon>
        <taxon>Vertebrata</taxon>
        <taxon>Euteleostomi</taxon>
        <taxon>Mammalia</taxon>
        <taxon>Eutheria</taxon>
        <taxon>Laurasiatheria</taxon>
        <taxon>Artiodactyla</taxon>
        <taxon>Tylopoda</taxon>
        <taxon>Camelidae</taxon>
        <taxon>Camelus</taxon>
    </lineage>
</organism>
<dbReference type="Pfam" id="PF18453">
    <property type="entry name" value="C4bp_oligo"/>
    <property type="match status" value="1"/>
</dbReference>
<dbReference type="InterPro" id="IPR000436">
    <property type="entry name" value="Sushi_SCR_CCP_dom"/>
</dbReference>
<accession>A0A8B8RYF2</accession>